<proteinExistence type="predicted"/>
<reference evidence="1" key="1">
    <citation type="submission" date="2021-02" db="EMBL/GenBank/DDBJ databases">
        <authorList>
            <person name="Dougan E. K."/>
            <person name="Rhodes N."/>
            <person name="Thang M."/>
            <person name="Chan C."/>
        </authorList>
    </citation>
    <scope>NUCLEOTIDE SEQUENCE</scope>
</reference>
<name>A0A813K2P7_POLGL</name>
<comment type="caution">
    <text evidence="1">The sequence shown here is derived from an EMBL/GenBank/DDBJ whole genome shotgun (WGS) entry which is preliminary data.</text>
</comment>
<accession>A0A813K2P7</accession>
<dbReference type="AlphaFoldDB" id="A0A813K2P7"/>
<evidence type="ECO:0000313" key="2">
    <source>
        <dbReference type="Proteomes" id="UP000626109"/>
    </source>
</evidence>
<evidence type="ECO:0000313" key="1">
    <source>
        <dbReference type="EMBL" id="CAE8691054.1"/>
    </source>
</evidence>
<sequence length="178" mass="20014">MPPKKKPAAKEGEVDTFDEFMKRYAKNQKEFETPKIASVQEIITKICGKAAQFFGHLLVQRPHLRTKDIYMRKYLQSGGQCDFYWTHFATCNYGSKPYPEFFSKACIAPLMKSADGRTTTYTAGGSTDIAFFCMTASLQSQLGVKCMNDNNASNSCSGKQVEVDWSDQEVDDFFSQAA</sequence>
<protein>
    <submittedName>
        <fullName evidence="1">Uncharacterized protein</fullName>
    </submittedName>
</protein>
<organism evidence="1 2">
    <name type="scientific">Polarella glacialis</name>
    <name type="common">Dinoflagellate</name>
    <dbReference type="NCBI Taxonomy" id="89957"/>
    <lineage>
        <taxon>Eukaryota</taxon>
        <taxon>Sar</taxon>
        <taxon>Alveolata</taxon>
        <taxon>Dinophyceae</taxon>
        <taxon>Suessiales</taxon>
        <taxon>Suessiaceae</taxon>
        <taxon>Polarella</taxon>
    </lineage>
</organism>
<dbReference type="EMBL" id="CAJNNW010027366">
    <property type="protein sequence ID" value="CAE8691054.1"/>
    <property type="molecule type" value="Genomic_DNA"/>
</dbReference>
<gene>
    <name evidence="1" type="ORF">PGLA2088_LOCUS27225</name>
</gene>
<dbReference type="Proteomes" id="UP000626109">
    <property type="component" value="Unassembled WGS sequence"/>
</dbReference>